<proteinExistence type="predicted"/>
<dbReference type="RefSeq" id="WP_307060559.1">
    <property type="nucleotide sequence ID" value="NZ_JAUSUH010000004.1"/>
</dbReference>
<accession>A0ABU0DHH8</accession>
<name>A0ABU0DHH8_9HYPH</name>
<protein>
    <submittedName>
        <fullName evidence="1">Uncharacterized protein</fullName>
    </submittedName>
</protein>
<organism evidence="1 2">
    <name type="scientific">Ancylobacter vacuolatus</name>
    <dbReference type="NCBI Taxonomy" id="223389"/>
    <lineage>
        <taxon>Bacteria</taxon>
        <taxon>Pseudomonadati</taxon>
        <taxon>Pseudomonadota</taxon>
        <taxon>Alphaproteobacteria</taxon>
        <taxon>Hyphomicrobiales</taxon>
        <taxon>Xanthobacteraceae</taxon>
        <taxon>Ancylobacter</taxon>
    </lineage>
</organism>
<sequence length="81" mass="8781">MTFADYCEWLFKIGTGWLGWPPAIVLSSTMRELRLAYEGKVSMLKAIHGGGEKSGPVLTSARDVAGVRALMKGLGARRAEL</sequence>
<comment type="caution">
    <text evidence="1">The sequence shown here is derived from an EMBL/GenBank/DDBJ whole genome shotgun (WGS) entry which is preliminary data.</text>
</comment>
<dbReference type="EMBL" id="JAUSUH010000004">
    <property type="protein sequence ID" value="MDQ0347862.1"/>
    <property type="molecule type" value="Genomic_DNA"/>
</dbReference>
<evidence type="ECO:0000313" key="1">
    <source>
        <dbReference type="EMBL" id="MDQ0347862.1"/>
    </source>
</evidence>
<gene>
    <name evidence="1" type="ORF">J2S76_002289</name>
</gene>
<reference evidence="1 2" key="1">
    <citation type="submission" date="2023-07" db="EMBL/GenBank/DDBJ databases">
        <title>Genomic Encyclopedia of Type Strains, Phase IV (KMG-IV): sequencing the most valuable type-strain genomes for metagenomic binning, comparative biology and taxonomic classification.</title>
        <authorList>
            <person name="Goeker M."/>
        </authorList>
    </citation>
    <scope>NUCLEOTIDE SEQUENCE [LARGE SCALE GENOMIC DNA]</scope>
    <source>
        <strain evidence="1 2">DSM 1277</strain>
    </source>
</reference>
<evidence type="ECO:0000313" key="2">
    <source>
        <dbReference type="Proteomes" id="UP001238467"/>
    </source>
</evidence>
<keyword evidence="2" id="KW-1185">Reference proteome</keyword>
<dbReference type="Proteomes" id="UP001238467">
    <property type="component" value="Unassembled WGS sequence"/>
</dbReference>